<evidence type="ECO:0000313" key="4">
    <source>
        <dbReference type="EMBL" id="KLU82441.1"/>
    </source>
</evidence>
<keyword evidence="2" id="KW-0808">Transferase</keyword>
<reference evidence="4" key="3">
    <citation type="submission" date="2011-03" db="EMBL/GenBank/DDBJ databases">
        <title>Annotation of Magnaporthe poae ATCC 64411.</title>
        <authorList>
            <person name="Ma L.-J."/>
            <person name="Dead R."/>
            <person name="Young S.K."/>
            <person name="Zeng Q."/>
            <person name="Gargeya S."/>
            <person name="Fitzgerald M."/>
            <person name="Haas B."/>
            <person name="Abouelleil A."/>
            <person name="Alvarado L."/>
            <person name="Arachchi H.M."/>
            <person name="Berlin A."/>
            <person name="Brown A."/>
            <person name="Chapman S.B."/>
            <person name="Chen Z."/>
            <person name="Dunbar C."/>
            <person name="Freedman E."/>
            <person name="Gearin G."/>
            <person name="Gellesch M."/>
            <person name="Goldberg J."/>
            <person name="Griggs A."/>
            <person name="Gujja S."/>
            <person name="Heiman D."/>
            <person name="Howarth C."/>
            <person name="Larson L."/>
            <person name="Lui A."/>
            <person name="MacDonald P.J.P."/>
            <person name="Mehta T."/>
            <person name="Montmayeur A."/>
            <person name="Murphy C."/>
            <person name="Neiman D."/>
            <person name="Pearson M."/>
            <person name="Priest M."/>
            <person name="Roberts A."/>
            <person name="Saif S."/>
            <person name="Shea T."/>
            <person name="Shenoy N."/>
            <person name="Sisk P."/>
            <person name="Stolte C."/>
            <person name="Sykes S."/>
            <person name="Yandava C."/>
            <person name="Wortman J."/>
            <person name="Nusbaum C."/>
            <person name="Birren B."/>
        </authorList>
    </citation>
    <scope>NUCLEOTIDE SEQUENCE</scope>
    <source>
        <strain evidence="4">ATCC 64411</strain>
    </source>
</reference>
<dbReference type="STRING" id="644358.A0A0C4DNW6"/>
<dbReference type="eggNOG" id="KOG2912">
    <property type="taxonomic scope" value="Eukaryota"/>
</dbReference>
<dbReference type="GO" id="GO:0008168">
    <property type="term" value="F:methyltransferase activity"/>
    <property type="evidence" value="ECO:0007669"/>
    <property type="project" value="UniProtKB-KW"/>
</dbReference>
<reference evidence="5" key="4">
    <citation type="journal article" date="2015" name="G3 (Bethesda)">
        <title>Genome sequences of three phytopathogenic species of the Magnaporthaceae family of fungi.</title>
        <authorList>
            <person name="Okagaki L.H."/>
            <person name="Nunes C.C."/>
            <person name="Sailsbery J."/>
            <person name="Clay B."/>
            <person name="Brown D."/>
            <person name="John T."/>
            <person name="Oh Y."/>
            <person name="Young N."/>
            <person name="Fitzgerald M."/>
            <person name="Haas B.J."/>
            <person name="Zeng Q."/>
            <person name="Young S."/>
            <person name="Adiconis X."/>
            <person name="Fan L."/>
            <person name="Levin J.Z."/>
            <person name="Mitchell T.K."/>
            <person name="Okubara P.A."/>
            <person name="Farman M.L."/>
            <person name="Kohn L.M."/>
            <person name="Birren B."/>
            <person name="Ma L.-J."/>
            <person name="Dean R.A."/>
        </authorList>
    </citation>
    <scope>NUCLEOTIDE SEQUENCE</scope>
    <source>
        <strain evidence="5">ATCC 64411 / 73-15</strain>
    </source>
</reference>
<dbReference type="VEuPathDB" id="FungiDB:MAPG_01513"/>
<dbReference type="OMA" id="EHKIDNY"/>
<dbReference type="PANTHER" id="PTHR13393:SF0">
    <property type="entry name" value="RNA N6-ADENOSINE-METHYLTRANSFERASE METTL16"/>
    <property type="match status" value="1"/>
</dbReference>
<sequence length="530" mass="58517">MNSVPMASESRKRKRSVDGDASPSACPSSSAPASVSEDAAQEESGDTKGDDDGPDNESRLAVVAPKCEPRSDGDAYYKNLYARGLDFRQLALEDADFAAVLKKSGQLDFTDPVAFLQLTKSTLKRDFGLDIELPADRLCPPIPNRHNYILWLKELLDSSSYDRPGGRLSGIDIGTGASCIYPLLGCTQRPWEFIATDLDEKSLSYAAENVKRNGLKHRIRLVQRRVPEDPLIPLDELGVDSVDFVMTNPPFYESAEEMDRLASSKMRPPDSACTGAPVEMICDGGEVRFVGRMLAESLRLRHRVRWYTAMLGKLSSLEILVDGLRATEGLAANFAVAEFVQGTKTRRWAVAWSFGAMRPSQAAARAIPRLYWKKILPFETEAWIGSVAGEDATAAADRLDQLMRSLDLLSWDWEKGTLTGVGRTRQNVWGRTWRRRTARELAGTQTDADAAAASKDAELPVFGFEVSVVVAGGKGTVFCKWREGHYRGIFTSICGFIKTKLKAWGKNSSRFLEAERIPGPTEVKFEDLDG</sequence>
<dbReference type="InterPro" id="IPR010286">
    <property type="entry name" value="METTL16/RlmF"/>
</dbReference>
<keyword evidence="1" id="KW-0489">Methyltransferase</keyword>
<evidence type="ECO:0000256" key="2">
    <source>
        <dbReference type="ARBA" id="ARBA00022679"/>
    </source>
</evidence>
<dbReference type="SMR" id="A0A0C4DNW6"/>
<name>A0A0C4DNW6_MAGP6</name>
<dbReference type="EMBL" id="ADBL01000365">
    <property type="status" value="NOT_ANNOTATED_CDS"/>
    <property type="molecule type" value="Genomic_DNA"/>
</dbReference>
<dbReference type="CDD" id="cd02440">
    <property type="entry name" value="AdoMet_MTases"/>
    <property type="match status" value="1"/>
</dbReference>
<evidence type="ECO:0000256" key="1">
    <source>
        <dbReference type="ARBA" id="ARBA00022603"/>
    </source>
</evidence>
<feature type="compositionally biased region" description="Low complexity" evidence="3">
    <location>
        <begin position="21"/>
        <end position="38"/>
    </location>
</feature>
<evidence type="ECO:0000313" key="5">
    <source>
        <dbReference type="EnsemblFungi" id="MAPG_01513T0"/>
    </source>
</evidence>
<dbReference type="PANTHER" id="PTHR13393">
    <property type="entry name" value="SAM-DEPENDENT METHYLTRANSFERASE"/>
    <property type="match status" value="1"/>
</dbReference>
<feature type="region of interest" description="Disordered" evidence="3">
    <location>
        <begin position="1"/>
        <end position="64"/>
    </location>
</feature>
<accession>A0A0C4DNW6</accession>
<organism evidence="5 6">
    <name type="scientific">Magnaporthiopsis poae (strain ATCC 64411 / 73-15)</name>
    <name type="common">Kentucky bluegrass fungus</name>
    <name type="synonym">Magnaporthe poae</name>
    <dbReference type="NCBI Taxonomy" id="644358"/>
    <lineage>
        <taxon>Eukaryota</taxon>
        <taxon>Fungi</taxon>
        <taxon>Dikarya</taxon>
        <taxon>Ascomycota</taxon>
        <taxon>Pezizomycotina</taxon>
        <taxon>Sordariomycetes</taxon>
        <taxon>Sordariomycetidae</taxon>
        <taxon>Magnaporthales</taxon>
        <taxon>Magnaporthaceae</taxon>
        <taxon>Magnaporthiopsis</taxon>
    </lineage>
</organism>
<dbReference type="GO" id="GO:0070475">
    <property type="term" value="P:rRNA base methylation"/>
    <property type="evidence" value="ECO:0007669"/>
    <property type="project" value="TreeGrafter"/>
</dbReference>
<dbReference type="AlphaFoldDB" id="A0A0C4DNW6"/>
<dbReference type="GO" id="GO:0005634">
    <property type="term" value="C:nucleus"/>
    <property type="evidence" value="ECO:0007669"/>
    <property type="project" value="TreeGrafter"/>
</dbReference>
<evidence type="ECO:0000313" key="6">
    <source>
        <dbReference type="Proteomes" id="UP000011715"/>
    </source>
</evidence>
<dbReference type="Gene3D" id="3.40.50.150">
    <property type="entry name" value="Vaccinia Virus protein VP39"/>
    <property type="match status" value="1"/>
</dbReference>
<evidence type="ECO:0000256" key="3">
    <source>
        <dbReference type="SAM" id="MobiDB-lite"/>
    </source>
</evidence>
<dbReference type="EnsemblFungi" id="MAPG_01513T0">
    <property type="protein sequence ID" value="MAPG_01513T0"/>
    <property type="gene ID" value="MAPG_01513"/>
</dbReference>
<evidence type="ECO:0008006" key="7">
    <source>
        <dbReference type="Google" id="ProtNLM"/>
    </source>
</evidence>
<dbReference type="Proteomes" id="UP000011715">
    <property type="component" value="Unassembled WGS sequence"/>
</dbReference>
<reference evidence="4" key="2">
    <citation type="submission" date="2010-05" db="EMBL/GenBank/DDBJ databases">
        <title>The Genome Sequence of Magnaporthe poae strain ATCC 64411.</title>
        <authorList>
            <consortium name="The Broad Institute Genome Sequencing Platform"/>
            <consortium name="Broad Institute Genome Sequencing Center for Infectious Disease"/>
            <person name="Ma L.-J."/>
            <person name="Dead R."/>
            <person name="Young S."/>
            <person name="Zeng Q."/>
            <person name="Koehrsen M."/>
            <person name="Alvarado L."/>
            <person name="Berlin A."/>
            <person name="Chapman S.B."/>
            <person name="Chen Z."/>
            <person name="Freedman E."/>
            <person name="Gellesch M."/>
            <person name="Goldberg J."/>
            <person name="Griggs A."/>
            <person name="Gujja S."/>
            <person name="Heilman E.R."/>
            <person name="Heiman D."/>
            <person name="Hepburn T."/>
            <person name="Howarth C."/>
            <person name="Jen D."/>
            <person name="Larson L."/>
            <person name="Mehta T."/>
            <person name="Neiman D."/>
            <person name="Pearson M."/>
            <person name="Roberts A."/>
            <person name="Saif S."/>
            <person name="Shea T."/>
            <person name="Shenoy N."/>
            <person name="Sisk P."/>
            <person name="Stolte C."/>
            <person name="Sykes S."/>
            <person name="Walk T."/>
            <person name="White J."/>
            <person name="Yandava C."/>
            <person name="Haas B."/>
            <person name="Nusbaum C."/>
            <person name="Birren B."/>
        </authorList>
    </citation>
    <scope>NUCLEOTIDE SEQUENCE</scope>
    <source>
        <strain evidence="4">ATCC 64411</strain>
    </source>
</reference>
<dbReference type="InterPro" id="IPR029063">
    <property type="entry name" value="SAM-dependent_MTases_sf"/>
</dbReference>
<gene>
    <name evidence="4" type="ORF">MAPG_01513</name>
</gene>
<dbReference type="EMBL" id="GL876966">
    <property type="protein sequence ID" value="KLU82441.1"/>
    <property type="molecule type" value="Genomic_DNA"/>
</dbReference>
<dbReference type="SUPFAM" id="SSF53335">
    <property type="entry name" value="S-adenosyl-L-methionine-dependent methyltransferases"/>
    <property type="match status" value="1"/>
</dbReference>
<proteinExistence type="predicted"/>
<keyword evidence="6" id="KW-1185">Reference proteome</keyword>
<protein>
    <recommendedName>
        <fullName evidence="7">U6 small nuclear RNA (adenine-(43)-N(6))-methyltransferase</fullName>
    </recommendedName>
</protein>
<dbReference type="Pfam" id="PF05971">
    <property type="entry name" value="Methyltransf_10"/>
    <property type="match status" value="1"/>
</dbReference>
<reference evidence="5" key="5">
    <citation type="submission" date="2015-06" db="UniProtKB">
        <authorList>
            <consortium name="EnsemblFungi"/>
        </authorList>
    </citation>
    <scope>IDENTIFICATION</scope>
    <source>
        <strain evidence="5">ATCC 64411</strain>
    </source>
</reference>
<dbReference type="OrthoDB" id="514248at2759"/>
<reference evidence="6" key="1">
    <citation type="submission" date="2010-05" db="EMBL/GenBank/DDBJ databases">
        <title>The genome sequence of Magnaporthe poae strain ATCC 64411.</title>
        <authorList>
            <person name="Ma L.-J."/>
            <person name="Dead R."/>
            <person name="Young S."/>
            <person name="Zeng Q."/>
            <person name="Koehrsen M."/>
            <person name="Alvarado L."/>
            <person name="Berlin A."/>
            <person name="Chapman S.B."/>
            <person name="Chen Z."/>
            <person name="Freedman E."/>
            <person name="Gellesch M."/>
            <person name="Goldberg J."/>
            <person name="Griggs A."/>
            <person name="Gujja S."/>
            <person name="Heilman E.R."/>
            <person name="Heiman D."/>
            <person name="Hepburn T."/>
            <person name="Howarth C."/>
            <person name="Jen D."/>
            <person name="Larson L."/>
            <person name="Mehta T."/>
            <person name="Neiman D."/>
            <person name="Pearson M."/>
            <person name="Roberts A."/>
            <person name="Saif S."/>
            <person name="Shea T."/>
            <person name="Shenoy N."/>
            <person name="Sisk P."/>
            <person name="Stolte C."/>
            <person name="Sykes S."/>
            <person name="Walk T."/>
            <person name="White J."/>
            <person name="Yandava C."/>
            <person name="Haas B."/>
            <person name="Nusbaum C."/>
            <person name="Birren B."/>
        </authorList>
    </citation>
    <scope>NUCLEOTIDE SEQUENCE [LARGE SCALE GENOMIC DNA]</scope>
    <source>
        <strain evidence="6">ATCC 64411 / 73-15</strain>
    </source>
</reference>